<proteinExistence type="predicted"/>
<organism evidence="2 3">
    <name type="scientific">Haloferula helveola</name>
    <dbReference type="NCBI Taxonomy" id="490095"/>
    <lineage>
        <taxon>Bacteria</taxon>
        <taxon>Pseudomonadati</taxon>
        <taxon>Verrucomicrobiota</taxon>
        <taxon>Verrucomicrobiia</taxon>
        <taxon>Verrucomicrobiales</taxon>
        <taxon>Verrucomicrobiaceae</taxon>
        <taxon>Haloferula</taxon>
    </lineage>
</organism>
<protein>
    <submittedName>
        <fullName evidence="2">Uncharacterized protein</fullName>
    </submittedName>
</protein>
<gene>
    <name evidence="2" type="ORF">HAHE_27800</name>
</gene>
<dbReference type="RefSeq" id="WP_338685255.1">
    <property type="nucleotide sequence ID" value="NZ_AP024702.1"/>
</dbReference>
<reference evidence="2 3" key="1">
    <citation type="submission" date="2021-06" db="EMBL/GenBank/DDBJ databases">
        <title>Complete genome of Haloferula helveola possessing various polysaccharide degrading enzymes.</title>
        <authorList>
            <person name="Takami H."/>
            <person name="Huang C."/>
            <person name="Hamasaki K."/>
        </authorList>
    </citation>
    <scope>NUCLEOTIDE SEQUENCE [LARGE SCALE GENOMIC DNA]</scope>
    <source>
        <strain evidence="2 3">CN-1</strain>
    </source>
</reference>
<keyword evidence="1" id="KW-0732">Signal</keyword>
<feature type="signal peptide" evidence="1">
    <location>
        <begin position="1"/>
        <end position="19"/>
    </location>
</feature>
<evidence type="ECO:0000313" key="3">
    <source>
        <dbReference type="Proteomes" id="UP001374893"/>
    </source>
</evidence>
<evidence type="ECO:0000313" key="2">
    <source>
        <dbReference type="EMBL" id="BCX48872.1"/>
    </source>
</evidence>
<dbReference type="Proteomes" id="UP001374893">
    <property type="component" value="Chromosome"/>
</dbReference>
<sequence length="173" mass="19392">MKHILIPVFAALAIQTGLAGTAQKPQASQPLRPSEEAAVMEKAKELLERSIRIDRDGKAVSHFVRKNREFKVEWRNLVFRQLIMGSVSTKDLERGVRRRIYAQISSDAYQLSSPEGVEPWRSGHCPGFPGFVLIEEIHGEFQLSSPALARFTPEPPLQRPLLASREPAVANKL</sequence>
<accession>A0ABN6H7E7</accession>
<dbReference type="EMBL" id="AP024702">
    <property type="protein sequence ID" value="BCX48872.1"/>
    <property type="molecule type" value="Genomic_DNA"/>
</dbReference>
<name>A0ABN6H7E7_9BACT</name>
<feature type="chain" id="PRO_5047317104" evidence="1">
    <location>
        <begin position="20"/>
        <end position="173"/>
    </location>
</feature>
<keyword evidence="3" id="KW-1185">Reference proteome</keyword>
<evidence type="ECO:0000256" key="1">
    <source>
        <dbReference type="SAM" id="SignalP"/>
    </source>
</evidence>